<evidence type="ECO:0000256" key="1">
    <source>
        <dbReference type="SAM" id="MobiDB-lite"/>
    </source>
</evidence>
<dbReference type="OrthoDB" id="2680274at2759"/>
<proteinExistence type="predicted"/>
<accession>A0A9P6ZN31</accession>
<dbReference type="AlphaFoldDB" id="A0A9P6ZN31"/>
<evidence type="ECO:0000313" key="2">
    <source>
        <dbReference type="EMBL" id="KAG1773251.1"/>
    </source>
</evidence>
<protein>
    <submittedName>
        <fullName evidence="2">Uncharacterized protein</fullName>
    </submittedName>
</protein>
<feature type="region of interest" description="Disordered" evidence="1">
    <location>
        <begin position="261"/>
        <end position="298"/>
    </location>
</feature>
<dbReference type="EMBL" id="JABBWD010000049">
    <property type="protein sequence ID" value="KAG1773251.1"/>
    <property type="molecule type" value="Genomic_DNA"/>
</dbReference>
<sequence>MCLSTESFDHSTARTSIFQLSNALGSESLDAYVGLIANQKLQTELYVLSFLLKNRVYPGDLWELVGERSIEAKQEETLRRHQSICANGHAGRHAAVERILLDERKRRCQMEVSLYTQAIEVLEQHWLSRFGARSKHFIRPPLRQMIAPMDHLPLPCTLLACSISASISSCTGPSLPLSSTWVTADVQKSFYESFKQELTIRAELMVTSLATRCSNAYLHNLGLDLLILQAKRRRAHTEIALYTMAINNLCQYKFMDTMHHRPDDENSEDDAEESCGDYEDYEDDEDYNSEDCKNLNMQ</sequence>
<feature type="compositionally biased region" description="Acidic residues" evidence="1">
    <location>
        <begin position="265"/>
        <end position="289"/>
    </location>
</feature>
<keyword evidence="3" id="KW-1185">Reference proteome</keyword>
<reference evidence="2" key="1">
    <citation type="journal article" date="2020" name="New Phytol.">
        <title>Comparative genomics reveals dynamic genome evolution in host specialist ectomycorrhizal fungi.</title>
        <authorList>
            <person name="Lofgren L.A."/>
            <person name="Nguyen N.H."/>
            <person name="Vilgalys R."/>
            <person name="Ruytinx J."/>
            <person name="Liao H.L."/>
            <person name="Branco S."/>
            <person name="Kuo A."/>
            <person name="LaButti K."/>
            <person name="Lipzen A."/>
            <person name="Andreopoulos W."/>
            <person name="Pangilinan J."/>
            <person name="Riley R."/>
            <person name="Hundley H."/>
            <person name="Na H."/>
            <person name="Barry K."/>
            <person name="Grigoriev I.V."/>
            <person name="Stajich J.E."/>
            <person name="Kennedy P.G."/>
        </authorList>
    </citation>
    <scope>NUCLEOTIDE SEQUENCE</scope>
    <source>
        <strain evidence="2">DOB743</strain>
    </source>
</reference>
<organism evidence="2 3">
    <name type="scientific">Suillus placidus</name>
    <dbReference type="NCBI Taxonomy" id="48579"/>
    <lineage>
        <taxon>Eukaryota</taxon>
        <taxon>Fungi</taxon>
        <taxon>Dikarya</taxon>
        <taxon>Basidiomycota</taxon>
        <taxon>Agaricomycotina</taxon>
        <taxon>Agaricomycetes</taxon>
        <taxon>Agaricomycetidae</taxon>
        <taxon>Boletales</taxon>
        <taxon>Suillineae</taxon>
        <taxon>Suillaceae</taxon>
        <taxon>Suillus</taxon>
    </lineage>
</organism>
<gene>
    <name evidence="2" type="ORF">EV702DRAFT_1048337</name>
</gene>
<comment type="caution">
    <text evidence="2">The sequence shown here is derived from an EMBL/GenBank/DDBJ whole genome shotgun (WGS) entry which is preliminary data.</text>
</comment>
<evidence type="ECO:0000313" key="3">
    <source>
        <dbReference type="Proteomes" id="UP000714275"/>
    </source>
</evidence>
<dbReference type="Proteomes" id="UP000714275">
    <property type="component" value="Unassembled WGS sequence"/>
</dbReference>
<name>A0A9P6ZN31_9AGAM</name>